<sequence>MSLEIPVISDEDPSRSSLEKKARSGEIGVEDPDSDYSDGSEEEIKHCEVCMKDEEHWSYDCPYLDYIPNPEDTPVGEGYTIVCIHCNQNQLKHGHPDGSWVGRATRNPFDSSLIIKKPGVIYHECDDDDEVYLDWESTV</sequence>
<protein>
    <submittedName>
        <fullName evidence="2">Uncharacterized protein</fullName>
    </submittedName>
</protein>
<accession>A0A2P6S500</accession>
<keyword evidence="3" id="KW-1185">Reference proteome</keyword>
<evidence type="ECO:0000256" key="1">
    <source>
        <dbReference type="SAM" id="MobiDB-lite"/>
    </source>
</evidence>
<evidence type="ECO:0000313" key="2">
    <source>
        <dbReference type="EMBL" id="PRQ53760.1"/>
    </source>
</evidence>
<dbReference type="EMBL" id="PDCK01000040">
    <property type="protein sequence ID" value="PRQ53760.1"/>
    <property type="molecule type" value="Genomic_DNA"/>
</dbReference>
<name>A0A2P6S500_ROSCH</name>
<gene>
    <name evidence="2" type="ORF">RchiOBHm_Chr2g0170041</name>
</gene>
<organism evidence="2 3">
    <name type="scientific">Rosa chinensis</name>
    <name type="common">China rose</name>
    <dbReference type="NCBI Taxonomy" id="74649"/>
    <lineage>
        <taxon>Eukaryota</taxon>
        <taxon>Viridiplantae</taxon>
        <taxon>Streptophyta</taxon>
        <taxon>Embryophyta</taxon>
        <taxon>Tracheophyta</taxon>
        <taxon>Spermatophyta</taxon>
        <taxon>Magnoliopsida</taxon>
        <taxon>eudicotyledons</taxon>
        <taxon>Gunneridae</taxon>
        <taxon>Pentapetalae</taxon>
        <taxon>rosids</taxon>
        <taxon>fabids</taxon>
        <taxon>Rosales</taxon>
        <taxon>Rosaceae</taxon>
        <taxon>Rosoideae</taxon>
        <taxon>Rosoideae incertae sedis</taxon>
        <taxon>Rosa</taxon>
    </lineage>
</organism>
<feature type="compositionally biased region" description="Acidic residues" evidence="1">
    <location>
        <begin position="28"/>
        <end position="40"/>
    </location>
</feature>
<feature type="region of interest" description="Disordered" evidence="1">
    <location>
        <begin position="1"/>
        <end position="40"/>
    </location>
</feature>
<dbReference type="Gramene" id="PRQ53760">
    <property type="protein sequence ID" value="PRQ53760"/>
    <property type="gene ID" value="RchiOBHm_Chr2g0170041"/>
</dbReference>
<comment type="caution">
    <text evidence="2">The sequence shown here is derived from an EMBL/GenBank/DDBJ whole genome shotgun (WGS) entry which is preliminary data.</text>
</comment>
<dbReference type="AlphaFoldDB" id="A0A2P6S500"/>
<feature type="compositionally biased region" description="Basic and acidic residues" evidence="1">
    <location>
        <begin position="12"/>
        <end position="24"/>
    </location>
</feature>
<reference evidence="2 3" key="1">
    <citation type="journal article" date="2018" name="Nat. Genet.">
        <title>The Rosa genome provides new insights in the design of modern roses.</title>
        <authorList>
            <person name="Bendahmane M."/>
        </authorList>
    </citation>
    <scope>NUCLEOTIDE SEQUENCE [LARGE SCALE GENOMIC DNA]</scope>
    <source>
        <strain evidence="3">cv. Old Blush</strain>
    </source>
</reference>
<dbReference type="Proteomes" id="UP000238479">
    <property type="component" value="Chromosome 2"/>
</dbReference>
<evidence type="ECO:0000313" key="3">
    <source>
        <dbReference type="Proteomes" id="UP000238479"/>
    </source>
</evidence>
<proteinExistence type="predicted"/>